<dbReference type="Gene3D" id="2.60.120.920">
    <property type="match status" value="1"/>
</dbReference>
<dbReference type="InterPro" id="IPR003877">
    <property type="entry name" value="SPRY_dom"/>
</dbReference>
<dbReference type="OrthoDB" id="128536at2759"/>
<dbReference type="PROSITE" id="PS50188">
    <property type="entry name" value="B302_SPRY"/>
    <property type="match status" value="1"/>
</dbReference>
<dbReference type="InterPro" id="IPR050143">
    <property type="entry name" value="TRIM/RBCC"/>
</dbReference>
<evidence type="ECO:0000313" key="3">
    <source>
        <dbReference type="Proteomes" id="UP001059041"/>
    </source>
</evidence>
<dbReference type="Proteomes" id="UP001059041">
    <property type="component" value="Linkage Group LG6"/>
</dbReference>
<accession>A0A9W7WTP3</accession>
<gene>
    <name evidence="2" type="ORF">IRJ41_005218</name>
</gene>
<dbReference type="EMBL" id="JAFHDT010000006">
    <property type="protein sequence ID" value="KAI7808455.1"/>
    <property type="molecule type" value="Genomic_DNA"/>
</dbReference>
<keyword evidence="3" id="KW-1185">Reference proteome</keyword>
<dbReference type="InterPro" id="IPR003879">
    <property type="entry name" value="Butyrophylin_SPRY"/>
</dbReference>
<dbReference type="PANTHER" id="PTHR24103">
    <property type="entry name" value="E3 UBIQUITIN-PROTEIN LIGASE TRIM"/>
    <property type="match status" value="1"/>
</dbReference>
<dbReference type="PRINTS" id="PR01407">
    <property type="entry name" value="BUTYPHLNCDUF"/>
</dbReference>
<dbReference type="AlphaFoldDB" id="A0A9W7WTP3"/>
<sequence length="434" mass="50262">MACAAGAQNSGITLSERSVRETHKKTIQNVCSSCPLIKPCLRDQIYKGVIKLFAKFDEVCPQQFNKCASSNEKDSLSLDETKDIIRELAVELNRVLQFKKFYQMSGKMKNKGTEEEQQYYILHWADELETKQKNQKEVKLLEKHSTSEKSRLESEMKWTKAKKVLSDWVWKLKEVKENSVCPTKEFKETLKDLNKQCKKGESSILPVMDWMMWTVLQSQSSEDSSPRLWMKKKQISKNTAAVGLPIPNSVWDWITKSTASVVLDPNTANPDLQVYENRKSVIASKYSNEKNNWNGFERKRSKYDGWNCVQAKEGYNTGRHYWEVDVRKKHEWRVGVVKESALRNGYVNMTTKMGYWNLRLQLGTVIALTEPATKLYLPTPSKLGAYLDIDEGQVSFYDAEKRRHIYTFITDFSGTENIYPMFGTIETDRELVIL</sequence>
<comment type="caution">
    <text evidence="2">The sequence shown here is derived from an EMBL/GenBank/DDBJ whole genome shotgun (WGS) entry which is preliminary data.</text>
</comment>
<dbReference type="SUPFAM" id="SSF49899">
    <property type="entry name" value="Concanavalin A-like lectins/glucanases"/>
    <property type="match status" value="1"/>
</dbReference>
<dbReference type="Pfam" id="PF00622">
    <property type="entry name" value="SPRY"/>
    <property type="match status" value="1"/>
</dbReference>
<protein>
    <recommendedName>
        <fullName evidence="1">B30.2/SPRY domain-containing protein</fullName>
    </recommendedName>
</protein>
<evidence type="ECO:0000259" key="1">
    <source>
        <dbReference type="PROSITE" id="PS50188"/>
    </source>
</evidence>
<dbReference type="InterPro" id="IPR013320">
    <property type="entry name" value="ConA-like_dom_sf"/>
</dbReference>
<dbReference type="InterPro" id="IPR001870">
    <property type="entry name" value="B30.2/SPRY"/>
</dbReference>
<dbReference type="SMART" id="SM00449">
    <property type="entry name" value="SPRY"/>
    <property type="match status" value="1"/>
</dbReference>
<reference evidence="2" key="1">
    <citation type="submission" date="2021-02" db="EMBL/GenBank/DDBJ databases">
        <title>Comparative genomics reveals that relaxation of natural selection precedes convergent phenotypic evolution of cavefish.</title>
        <authorList>
            <person name="Peng Z."/>
        </authorList>
    </citation>
    <scope>NUCLEOTIDE SEQUENCE</scope>
    <source>
        <tissue evidence="2">Muscle</tissue>
    </source>
</reference>
<proteinExistence type="predicted"/>
<organism evidence="2 3">
    <name type="scientific">Triplophysa rosa</name>
    <name type="common">Cave loach</name>
    <dbReference type="NCBI Taxonomy" id="992332"/>
    <lineage>
        <taxon>Eukaryota</taxon>
        <taxon>Metazoa</taxon>
        <taxon>Chordata</taxon>
        <taxon>Craniata</taxon>
        <taxon>Vertebrata</taxon>
        <taxon>Euteleostomi</taxon>
        <taxon>Actinopterygii</taxon>
        <taxon>Neopterygii</taxon>
        <taxon>Teleostei</taxon>
        <taxon>Ostariophysi</taxon>
        <taxon>Cypriniformes</taxon>
        <taxon>Nemacheilidae</taxon>
        <taxon>Triplophysa</taxon>
    </lineage>
</organism>
<evidence type="ECO:0000313" key="2">
    <source>
        <dbReference type="EMBL" id="KAI7808455.1"/>
    </source>
</evidence>
<dbReference type="InterPro" id="IPR043136">
    <property type="entry name" value="B30.2/SPRY_sf"/>
</dbReference>
<name>A0A9W7WTP3_TRIRA</name>
<feature type="domain" description="B30.2/SPRY" evidence="1">
    <location>
        <begin position="241"/>
        <end position="434"/>
    </location>
</feature>